<accession>A0A139A2T7</accession>
<gene>
    <name evidence="3" type="ORF">M427DRAFT_73575</name>
</gene>
<evidence type="ECO:0000259" key="2">
    <source>
        <dbReference type="PROSITE" id="PS51745"/>
    </source>
</evidence>
<proteinExistence type="predicted"/>
<feature type="domain" description="PB1" evidence="2">
    <location>
        <begin position="1"/>
        <end position="89"/>
    </location>
</feature>
<evidence type="ECO:0000313" key="4">
    <source>
        <dbReference type="Proteomes" id="UP000070544"/>
    </source>
</evidence>
<keyword evidence="4" id="KW-1185">Reference proteome</keyword>
<dbReference type="EMBL" id="KQ965814">
    <property type="protein sequence ID" value="KXS10815.1"/>
    <property type="molecule type" value="Genomic_DNA"/>
</dbReference>
<dbReference type="PROSITE" id="PS51745">
    <property type="entry name" value="PB1"/>
    <property type="match status" value="1"/>
</dbReference>
<reference evidence="3 4" key="1">
    <citation type="journal article" date="2015" name="Genome Biol. Evol.">
        <title>Phylogenomic analyses indicate that early fungi evolved digesting cell walls of algal ancestors of land plants.</title>
        <authorList>
            <person name="Chang Y."/>
            <person name="Wang S."/>
            <person name="Sekimoto S."/>
            <person name="Aerts A.L."/>
            <person name="Choi C."/>
            <person name="Clum A."/>
            <person name="LaButti K.M."/>
            <person name="Lindquist E.A."/>
            <person name="Yee Ngan C."/>
            <person name="Ohm R.A."/>
            <person name="Salamov A.A."/>
            <person name="Grigoriev I.V."/>
            <person name="Spatafora J.W."/>
            <person name="Berbee M.L."/>
        </authorList>
    </citation>
    <scope>NUCLEOTIDE SEQUENCE [LARGE SCALE GENOMIC DNA]</scope>
    <source>
        <strain evidence="3 4">JEL478</strain>
    </source>
</reference>
<evidence type="ECO:0000313" key="3">
    <source>
        <dbReference type="EMBL" id="KXS10815.1"/>
    </source>
</evidence>
<dbReference type="AlphaFoldDB" id="A0A139A2T7"/>
<name>A0A139A2T7_GONPJ</name>
<dbReference type="InterPro" id="IPR053793">
    <property type="entry name" value="PB1-like"/>
</dbReference>
<protein>
    <recommendedName>
        <fullName evidence="2">PB1 domain-containing protein</fullName>
    </recommendedName>
</protein>
<organism evidence="3 4">
    <name type="scientific">Gonapodya prolifera (strain JEL478)</name>
    <name type="common">Monoblepharis prolifera</name>
    <dbReference type="NCBI Taxonomy" id="1344416"/>
    <lineage>
        <taxon>Eukaryota</taxon>
        <taxon>Fungi</taxon>
        <taxon>Fungi incertae sedis</taxon>
        <taxon>Chytridiomycota</taxon>
        <taxon>Chytridiomycota incertae sedis</taxon>
        <taxon>Monoblepharidomycetes</taxon>
        <taxon>Monoblepharidales</taxon>
        <taxon>Gonapodyaceae</taxon>
        <taxon>Gonapodya</taxon>
    </lineage>
</organism>
<dbReference type="SUPFAM" id="SSF54277">
    <property type="entry name" value="CAD &amp; PB1 domains"/>
    <property type="match status" value="1"/>
</dbReference>
<feature type="region of interest" description="Disordered" evidence="1">
    <location>
        <begin position="99"/>
        <end position="118"/>
    </location>
</feature>
<dbReference type="Proteomes" id="UP000070544">
    <property type="component" value="Unassembled WGS sequence"/>
</dbReference>
<evidence type="ECO:0000256" key="1">
    <source>
        <dbReference type="SAM" id="MobiDB-lite"/>
    </source>
</evidence>
<dbReference type="Gene3D" id="3.10.20.90">
    <property type="entry name" value="Phosphatidylinositol 3-kinase Catalytic Subunit, Chain A, domain 1"/>
    <property type="match status" value="1"/>
</dbReference>
<sequence length="118" mass="12988">MSTVTVHFAMMPEGGPEDPTMTAKTIDRPTTFLDLKTAIAKALGLESEQSERIRLQWIDGKDDPHDLSTNEDVKSAFSVAYIRIKVFTSTLSTKLASYNTKGEDSCPPPRIQKAATAR</sequence>